<dbReference type="InterPro" id="IPR014710">
    <property type="entry name" value="RmlC-like_jellyroll"/>
</dbReference>
<name>A0ABS2U3C5_9ACTN</name>
<accession>A0ABS2U3C5</accession>
<dbReference type="Gene3D" id="1.20.910.10">
    <property type="entry name" value="Heme oxygenase-like"/>
    <property type="match status" value="1"/>
</dbReference>
<proteinExistence type="predicted"/>
<dbReference type="SUPFAM" id="SSF51182">
    <property type="entry name" value="RmlC-like cupins"/>
    <property type="match status" value="1"/>
</dbReference>
<dbReference type="SUPFAM" id="SSF48613">
    <property type="entry name" value="Heme oxygenase-like"/>
    <property type="match status" value="1"/>
</dbReference>
<protein>
    <submittedName>
        <fullName evidence="1">Iron-containing redox enzyme family protein</fullName>
    </submittedName>
</protein>
<dbReference type="Gene3D" id="2.60.120.10">
    <property type="entry name" value="Jelly Rolls"/>
    <property type="match status" value="1"/>
</dbReference>
<dbReference type="Pfam" id="PF14518">
    <property type="entry name" value="Haem_oxygenas_2"/>
    <property type="match status" value="1"/>
</dbReference>
<dbReference type="CDD" id="cd07002">
    <property type="entry name" value="cupin_SznF-like_C"/>
    <property type="match status" value="1"/>
</dbReference>
<keyword evidence="2" id="KW-1185">Reference proteome</keyword>
<dbReference type="SMART" id="SM01236">
    <property type="entry name" value="Haem_oxygenase_2"/>
    <property type="match status" value="1"/>
</dbReference>
<dbReference type="InterPro" id="IPR016084">
    <property type="entry name" value="Haem_Oase-like_multi-hlx"/>
</dbReference>
<evidence type="ECO:0000313" key="2">
    <source>
        <dbReference type="Proteomes" id="UP000749040"/>
    </source>
</evidence>
<dbReference type="RefSeq" id="WP_205363765.1">
    <property type="nucleotide sequence ID" value="NZ_JADKYB010000031.1"/>
</dbReference>
<dbReference type="EMBL" id="JADKYB010000031">
    <property type="protein sequence ID" value="MBM9510084.1"/>
    <property type="molecule type" value="Genomic_DNA"/>
</dbReference>
<sequence>MSHSLPAYRPFELGADDLREAVMRYATNPLYLDNDEWLNDDNPYRRQLRPQVLRHLDFSTPPARADILNYPSLAAQRLLTAIYEADLVFLPKSGLGDRAEDFKNFYSPGNRALGETIRPALERYAFGFLDEEVDVSGKWTKDTFLAYLESLEPTMTGGPSKTAQAILSSTDRERAARMWLIQLAPDFLSEASPMIRNVLGHYGQPQSEWFKIIIDEYGYGVHETKHSRLFERTLESAGLRSDLHRYWQYYLNSSLLLNNWFHYLGKNHELFFRYLGALFYTESSLVDWCRHAVDTLTEIFGDQVDVTYFTEHVHIDQHHGRMALEKLLLPIVEEHGEGVIPEMVRGIEEYRALLTVADDDFSAQIAWMDGQPEYNKLHAPVYEAITSGRVKPPLADIVEPFGELSNTHCHDGDELCHIVSGTMKFVSGFDSHLILEAGEGVVIQKNRLHGAIIESEECVYQIYSVGDYTSCLS</sequence>
<organism evidence="1 2">
    <name type="scientific">Actinacidiphila acididurans</name>
    <dbReference type="NCBI Taxonomy" id="2784346"/>
    <lineage>
        <taxon>Bacteria</taxon>
        <taxon>Bacillati</taxon>
        <taxon>Actinomycetota</taxon>
        <taxon>Actinomycetes</taxon>
        <taxon>Kitasatosporales</taxon>
        <taxon>Streptomycetaceae</taxon>
        <taxon>Actinacidiphila</taxon>
    </lineage>
</organism>
<gene>
    <name evidence="1" type="ORF">ITX44_37105</name>
</gene>
<reference evidence="1 2" key="1">
    <citation type="submission" date="2021-01" db="EMBL/GenBank/DDBJ databases">
        <title>Streptomyces acididurans sp. nov., isolated from a peat swamp forest soil.</title>
        <authorList>
            <person name="Chantavorakit T."/>
            <person name="Duangmal K."/>
        </authorList>
    </citation>
    <scope>NUCLEOTIDE SEQUENCE [LARGE SCALE GENOMIC DNA]</scope>
    <source>
        <strain evidence="1 2">KK5PA1</strain>
    </source>
</reference>
<comment type="caution">
    <text evidence="1">The sequence shown here is derived from an EMBL/GenBank/DDBJ whole genome shotgun (WGS) entry which is preliminary data.</text>
</comment>
<evidence type="ECO:0000313" key="1">
    <source>
        <dbReference type="EMBL" id="MBM9510084.1"/>
    </source>
</evidence>
<dbReference type="InterPro" id="IPR011051">
    <property type="entry name" value="RmlC_Cupin_sf"/>
</dbReference>
<dbReference type="Proteomes" id="UP000749040">
    <property type="component" value="Unassembled WGS sequence"/>
</dbReference>